<dbReference type="EMBL" id="CP093350">
    <property type="protein sequence ID" value="WOH11660.1"/>
    <property type="molecule type" value="Genomic_DNA"/>
</dbReference>
<proteinExistence type="predicted"/>
<evidence type="ECO:0000259" key="3">
    <source>
        <dbReference type="PROSITE" id="PS50102"/>
    </source>
</evidence>
<dbReference type="InterPro" id="IPR054059">
    <property type="entry name" value="MORF/ORRM1/DAG-like_MORF"/>
</dbReference>
<dbReference type="GO" id="GO:0016554">
    <property type="term" value="P:cytidine to uridine editing"/>
    <property type="evidence" value="ECO:0007669"/>
    <property type="project" value="InterPro"/>
</dbReference>
<dbReference type="InterPro" id="IPR035979">
    <property type="entry name" value="RBD_domain_sf"/>
</dbReference>
<dbReference type="EMBL" id="LNRQ01000008">
    <property type="protein sequence ID" value="KZM84305.1"/>
    <property type="molecule type" value="Genomic_DNA"/>
</dbReference>
<accession>A0A175YL47</accession>
<dbReference type="Pfam" id="PF21864">
    <property type="entry name" value="MORF_dom"/>
    <property type="match status" value="2"/>
</dbReference>
<dbReference type="Pfam" id="PF00076">
    <property type="entry name" value="RRM_1"/>
    <property type="match status" value="1"/>
</dbReference>
<protein>
    <recommendedName>
        <fullName evidence="3">RRM domain-containing protein</fullName>
    </recommendedName>
</protein>
<evidence type="ECO:0000313" key="4">
    <source>
        <dbReference type="EMBL" id="KZM84305.1"/>
    </source>
</evidence>
<dbReference type="InterPro" id="IPR000504">
    <property type="entry name" value="RRM_dom"/>
</dbReference>
<dbReference type="GO" id="GO:0080156">
    <property type="term" value="P:mitochondrial mRNA modification"/>
    <property type="evidence" value="ECO:0007669"/>
    <property type="project" value="TreeGrafter"/>
</dbReference>
<evidence type="ECO:0000313" key="6">
    <source>
        <dbReference type="Proteomes" id="UP000077755"/>
    </source>
</evidence>
<dbReference type="Gene3D" id="3.30.70.330">
    <property type="match status" value="1"/>
</dbReference>
<evidence type="ECO:0000313" key="5">
    <source>
        <dbReference type="EMBL" id="WOH11660.1"/>
    </source>
</evidence>
<evidence type="ECO:0000256" key="1">
    <source>
        <dbReference type="ARBA" id="ARBA00022946"/>
    </source>
</evidence>
<dbReference type="KEGG" id="dcr:108197457"/>
<reference evidence="4" key="1">
    <citation type="journal article" date="2016" name="Nat. Genet.">
        <title>A high-quality carrot genome assembly provides new insights into carotenoid accumulation and asterid genome evolution.</title>
        <authorList>
            <person name="Iorizzo M."/>
            <person name="Ellison S."/>
            <person name="Senalik D."/>
            <person name="Zeng P."/>
            <person name="Satapoomin P."/>
            <person name="Huang J."/>
            <person name="Bowman M."/>
            <person name="Iovene M."/>
            <person name="Sanseverino W."/>
            <person name="Cavagnaro P."/>
            <person name="Yildiz M."/>
            <person name="Macko-Podgorni A."/>
            <person name="Moranska E."/>
            <person name="Grzebelus E."/>
            <person name="Grzebelus D."/>
            <person name="Ashrafi H."/>
            <person name="Zheng Z."/>
            <person name="Cheng S."/>
            <person name="Spooner D."/>
            <person name="Van Deynze A."/>
            <person name="Simon P."/>
        </authorList>
    </citation>
    <scope>NUCLEOTIDE SEQUENCE [LARGE SCALE GENOMIC DNA]</scope>
    <source>
        <tissue evidence="4">Leaf</tissue>
    </source>
</reference>
<dbReference type="SMART" id="SM00360">
    <property type="entry name" value="RRM"/>
    <property type="match status" value="1"/>
</dbReference>
<dbReference type="OMA" id="IYHISWQ"/>
<organism evidence="4">
    <name type="scientific">Daucus carota subsp. sativus</name>
    <name type="common">Carrot</name>
    <dbReference type="NCBI Taxonomy" id="79200"/>
    <lineage>
        <taxon>Eukaryota</taxon>
        <taxon>Viridiplantae</taxon>
        <taxon>Streptophyta</taxon>
        <taxon>Embryophyta</taxon>
        <taxon>Tracheophyta</taxon>
        <taxon>Spermatophyta</taxon>
        <taxon>Magnoliopsida</taxon>
        <taxon>eudicotyledons</taxon>
        <taxon>Gunneridae</taxon>
        <taxon>Pentapetalae</taxon>
        <taxon>asterids</taxon>
        <taxon>campanulids</taxon>
        <taxon>Apiales</taxon>
        <taxon>Apiaceae</taxon>
        <taxon>Apioideae</taxon>
        <taxon>Scandiceae</taxon>
        <taxon>Daucinae</taxon>
        <taxon>Daucus</taxon>
        <taxon>Daucus sect. Daucus</taxon>
    </lineage>
</organism>
<dbReference type="InterPro" id="IPR039206">
    <property type="entry name" value="MORF/ORRM1/DAG-like"/>
</dbReference>
<dbReference type="Gene3D" id="3.30.70.80">
    <property type="entry name" value="Peptidase S8 propeptide/proteinase inhibitor I9"/>
    <property type="match status" value="2"/>
</dbReference>
<dbReference type="InterPro" id="IPR012677">
    <property type="entry name" value="Nucleotide-bd_a/b_plait_sf"/>
</dbReference>
<evidence type="ECO:0000256" key="2">
    <source>
        <dbReference type="PROSITE-ProRule" id="PRU00176"/>
    </source>
</evidence>
<dbReference type="Gramene" id="KZM84305">
    <property type="protein sequence ID" value="KZM84305"/>
    <property type="gene ID" value="DCAR_028401"/>
</dbReference>
<dbReference type="PANTHER" id="PTHR31346:SF11">
    <property type="entry name" value="ORGANELLE RRM DOMAIN-CONTAINING PROTEIN 1, CHLOROPLASTIC"/>
    <property type="match status" value="1"/>
</dbReference>
<dbReference type="PANTHER" id="PTHR31346">
    <property type="entry name" value="MULTIPLE ORGANELLAR RNA EDITING FACTOR 2, CHLOROPLASTIC-RELATED-RELATED"/>
    <property type="match status" value="1"/>
</dbReference>
<dbReference type="GO" id="GO:0003723">
    <property type="term" value="F:RNA binding"/>
    <property type="evidence" value="ECO:0007669"/>
    <property type="project" value="UniProtKB-UniRule"/>
</dbReference>
<sequence length="386" mass="43122">MVTSLLSSPPTSISITHKLNHWVFTPNITYHPKLIKYNSSSSFPQNKTLFCSTIVNAISTQLASNASRSTHQRHWTVVMDTPPTMLNSRPEIIDYYVQTILTVLGSKKDAEMCIYDASCDTHFGFCCDVDEELAREIARLPGVLSVRPDLDFHIVRKDSSYYKVQLNPRSGSFNESSCLVPLNNPKHWLVRTEKPLVGVMEKPQVVDYYVQILANILGNVKDAQMCMYNVFWQSNFGFCSVLDGACAHELAGVPGVLSVEPDEKWDDDNIYSGGESVLQSSDSADVLSTGQMISVGTKKLFVTGLSFYTSEKTLREAFQGFGELVDVKIIMDKISKRSKGYAFIEYTTEAAASTALKEMNGKIINGWMIVVDVAKTNPPKYSRDRR</sequence>
<name>A0A175YL47_DAUCS</name>
<dbReference type="GO" id="GO:0005739">
    <property type="term" value="C:mitochondrion"/>
    <property type="evidence" value="ECO:0007669"/>
    <property type="project" value="TreeGrafter"/>
</dbReference>
<dbReference type="Proteomes" id="UP000077755">
    <property type="component" value="Chromosome 8"/>
</dbReference>
<dbReference type="SUPFAM" id="SSF54928">
    <property type="entry name" value="RNA-binding domain, RBD"/>
    <property type="match status" value="1"/>
</dbReference>
<dbReference type="InterPro" id="IPR037045">
    <property type="entry name" value="S8pro/Inhibitor_I9_sf"/>
</dbReference>
<gene>
    <name evidence="4" type="ORF">DCAR_028401</name>
    <name evidence="5" type="ORF">DCAR_0831150</name>
</gene>
<dbReference type="PROSITE" id="PS50102">
    <property type="entry name" value="RRM"/>
    <property type="match status" value="1"/>
</dbReference>
<keyword evidence="1" id="KW-0809">Transit peptide</keyword>
<reference evidence="5" key="2">
    <citation type="submission" date="2022-03" db="EMBL/GenBank/DDBJ databases">
        <title>Draft title - Genomic analysis of global carrot germplasm unveils the trajectory of domestication and the origin of high carotenoid orange carrot.</title>
        <authorList>
            <person name="Iorizzo M."/>
            <person name="Ellison S."/>
            <person name="Senalik D."/>
            <person name="Macko-Podgorni A."/>
            <person name="Grzebelus D."/>
            <person name="Bostan H."/>
            <person name="Rolling W."/>
            <person name="Curaba J."/>
            <person name="Simon P."/>
        </authorList>
    </citation>
    <scope>NUCLEOTIDE SEQUENCE</scope>
    <source>
        <tissue evidence="5">Leaf</tissue>
    </source>
</reference>
<dbReference type="OrthoDB" id="4207594at2759"/>
<feature type="domain" description="RRM" evidence="3">
    <location>
        <begin position="298"/>
        <end position="376"/>
    </location>
</feature>
<dbReference type="AlphaFoldDB" id="A0A175YL47"/>
<dbReference type="STRING" id="79200.A0A175YL47"/>
<keyword evidence="2" id="KW-0694">RNA-binding</keyword>
<keyword evidence="6" id="KW-1185">Reference proteome</keyword>